<dbReference type="Pfam" id="PF02771">
    <property type="entry name" value="Acyl-CoA_dh_N"/>
    <property type="match status" value="1"/>
</dbReference>
<keyword evidence="5 6" id="KW-0560">Oxidoreductase</keyword>
<dbReference type="KEGG" id="sdf:ACG33_03440"/>
<dbReference type="CDD" id="cd00567">
    <property type="entry name" value="ACAD"/>
    <property type="match status" value="1"/>
</dbReference>
<keyword evidence="11" id="KW-1185">Reference proteome</keyword>
<dbReference type="GO" id="GO:0003995">
    <property type="term" value="F:acyl-CoA dehydrogenase activity"/>
    <property type="evidence" value="ECO:0007669"/>
    <property type="project" value="TreeGrafter"/>
</dbReference>
<dbReference type="InterPro" id="IPR046373">
    <property type="entry name" value="Acyl-CoA_Oxase/DH_mid-dom_sf"/>
</dbReference>
<dbReference type="OrthoDB" id="7053515at2"/>
<feature type="domain" description="Acyl-CoA dehydrogenase/oxidase C-terminal" evidence="7">
    <location>
        <begin position="242"/>
        <end position="373"/>
    </location>
</feature>
<evidence type="ECO:0000259" key="8">
    <source>
        <dbReference type="Pfam" id="PF02770"/>
    </source>
</evidence>
<evidence type="ECO:0000256" key="5">
    <source>
        <dbReference type="ARBA" id="ARBA00023002"/>
    </source>
</evidence>
<evidence type="ECO:0000256" key="4">
    <source>
        <dbReference type="ARBA" id="ARBA00022827"/>
    </source>
</evidence>
<dbReference type="PANTHER" id="PTHR43884:SF20">
    <property type="entry name" value="ACYL-COA DEHYDROGENASE FADE28"/>
    <property type="match status" value="1"/>
</dbReference>
<reference evidence="10 11" key="1">
    <citation type="submission" date="2015-06" db="EMBL/GenBank/DDBJ databases">
        <title>A Comprehensive Approach to Explore the Metabolic and Phylogenetic Diversity of Bacterial Steroid Degradation in the Environment: Testosterone as an Example.</title>
        <authorList>
            <person name="Yang F.-C."/>
            <person name="Chen Y.-L."/>
            <person name="Yu C.-P."/>
            <person name="Tang S.-L."/>
            <person name="Wang P.-H."/>
            <person name="Ismail W."/>
            <person name="Wang C.-H."/>
            <person name="Yang C.-Y."/>
            <person name="Chiang Y.-R."/>
        </authorList>
    </citation>
    <scope>NUCLEOTIDE SEQUENCE [LARGE SCALE GENOMIC DNA]</scope>
    <source>
        <strain evidence="10 11">DSM 18526</strain>
    </source>
</reference>
<dbReference type="InterPro" id="IPR013786">
    <property type="entry name" value="AcylCoA_DH/ox_N"/>
</dbReference>
<dbReference type="Pfam" id="PF02770">
    <property type="entry name" value="Acyl-CoA_dh_M"/>
    <property type="match status" value="1"/>
</dbReference>
<evidence type="ECO:0000259" key="7">
    <source>
        <dbReference type="Pfam" id="PF00441"/>
    </source>
</evidence>
<organism evidence="10 11">
    <name type="scientific">Steroidobacter denitrificans</name>
    <dbReference type="NCBI Taxonomy" id="465721"/>
    <lineage>
        <taxon>Bacteria</taxon>
        <taxon>Pseudomonadati</taxon>
        <taxon>Pseudomonadota</taxon>
        <taxon>Gammaproteobacteria</taxon>
        <taxon>Steroidobacterales</taxon>
        <taxon>Steroidobacteraceae</taxon>
        <taxon>Steroidobacter</taxon>
    </lineage>
</organism>
<dbReference type="STRING" id="465721.ACG33_03440"/>
<dbReference type="Gene3D" id="2.40.110.10">
    <property type="entry name" value="Butyryl-CoA Dehydrogenase, subunit A, domain 2"/>
    <property type="match status" value="1"/>
</dbReference>
<dbReference type="RefSeq" id="WP_066918703.1">
    <property type="nucleotide sequence ID" value="NZ_CP011971.1"/>
</dbReference>
<dbReference type="InterPro" id="IPR009100">
    <property type="entry name" value="AcylCoA_DH/oxidase_NM_dom_sf"/>
</dbReference>
<name>A0A127F6U1_STEDE</name>
<accession>A0A127F6U1</accession>
<evidence type="ECO:0000256" key="3">
    <source>
        <dbReference type="ARBA" id="ARBA00022630"/>
    </source>
</evidence>
<dbReference type="PANTHER" id="PTHR43884">
    <property type="entry name" value="ACYL-COA DEHYDROGENASE"/>
    <property type="match status" value="1"/>
</dbReference>
<keyword evidence="4 6" id="KW-0274">FAD</keyword>
<dbReference type="SUPFAM" id="SSF56645">
    <property type="entry name" value="Acyl-CoA dehydrogenase NM domain-like"/>
    <property type="match status" value="1"/>
</dbReference>
<evidence type="ECO:0000259" key="9">
    <source>
        <dbReference type="Pfam" id="PF02771"/>
    </source>
</evidence>
<comment type="cofactor">
    <cofactor evidence="1 6">
        <name>FAD</name>
        <dbReference type="ChEBI" id="CHEBI:57692"/>
    </cofactor>
</comment>
<comment type="similarity">
    <text evidence="2 6">Belongs to the acyl-CoA dehydrogenase family.</text>
</comment>
<dbReference type="AlphaFoldDB" id="A0A127F6U1"/>
<dbReference type="InterPro" id="IPR009075">
    <property type="entry name" value="AcylCo_DH/oxidase_C"/>
</dbReference>
<dbReference type="Gene3D" id="1.10.540.10">
    <property type="entry name" value="Acyl-CoA dehydrogenase/oxidase, N-terminal domain"/>
    <property type="match status" value="1"/>
</dbReference>
<evidence type="ECO:0000313" key="11">
    <source>
        <dbReference type="Proteomes" id="UP000070250"/>
    </source>
</evidence>
<gene>
    <name evidence="10" type="ORF">ACG33_03440</name>
</gene>
<dbReference type="Proteomes" id="UP000070250">
    <property type="component" value="Chromosome"/>
</dbReference>
<feature type="domain" description="Acyl-CoA oxidase/dehydrogenase middle" evidence="8">
    <location>
        <begin position="132"/>
        <end position="199"/>
    </location>
</feature>
<dbReference type="Pfam" id="PF00441">
    <property type="entry name" value="Acyl-CoA_dh_1"/>
    <property type="match status" value="1"/>
</dbReference>
<dbReference type="InterPro" id="IPR006091">
    <property type="entry name" value="Acyl-CoA_Oxase/DH_mid-dom"/>
</dbReference>
<dbReference type="EMBL" id="CP011971">
    <property type="protein sequence ID" value="AMN46172.1"/>
    <property type="molecule type" value="Genomic_DNA"/>
</dbReference>
<evidence type="ECO:0000256" key="2">
    <source>
        <dbReference type="ARBA" id="ARBA00009347"/>
    </source>
</evidence>
<sequence>MDFSLSDEQELFRDSVRKFLQERCHSTLLRELENSDTGFSAALWEQIAAQGWTGIAIAEAHGGSDLGLLELGVLLEEIGRAAFDSPFFANLMATLAIQGGGSDAQKQRLLPGIADGNVIVSPAIEELGVAYEPRFVTTRAVRAADGFILSGRKMFVPYASIANQLLVLARTAGAIGDEDGCSLFLVDRGAPGIELTRLESIAPDRQFQVDFGDVVVPADAVLGEAGAALRILKDVYRQCTALVCAEMLGGAEYQLAVTAEYVKQRTQFDRPLGSFQAVQHHLADMFTLVQGSRWTTYQAIEQLSRNRTAEREITIAKAFSSDACQRVAALAQQLHGGVGVDMANDLQFYFRRAKAMELKFGPTPVQLRRLGEQL</sequence>
<dbReference type="InterPro" id="IPR036250">
    <property type="entry name" value="AcylCo_DH-like_C"/>
</dbReference>
<evidence type="ECO:0000256" key="1">
    <source>
        <dbReference type="ARBA" id="ARBA00001974"/>
    </source>
</evidence>
<dbReference type="SUPFAM" id="SSF47203">
    <property type="entry name" value="Acyl-CoA dehydrogenase C-terminal domain-like"/>
    <property type="match status" value="1"/>
</dbReference>
<dbReference type="InterPro" id="IPR037069">
    <property type="entry name" value="AcylCoA_DH/ox_N_sf"/>
</dbReference>
<keyword evidence="3 6" id="KW-0285">Flavoprotein</keyword>
<dbReference type="GO" id="GO:0050660">
    <property type="term" value="F:flavin adenine dinucleotide binding"/>
    <property type="evidence" value="ECO:0007669"/>
    <property type="project" value="InterPro"/>
</dbReference>
<proteinExistence type="inferred from homology"/>
<evidence type="ECO:0000256" key="6">
    <source>
        <dbReference type="RuleBase" id="RU362125"/>
    </source>
</evidence>
<evidence type="ECO:0008006" key="12">
    <source>
        <dbReference type="Google" id="ProtNLM"/>
    </source>
</evidence>
<evidence type="ECO:0000313" key="10">
    <source>
        <dbReference type="EMBL" id="AMN46172.1"/>
    </source>
</evidence>
<protein>
    <recommendedName>
        <fullName evidence="12">Acyl-CoA dehydrogenase</fullName>
    </recommendedName>
</protein>
<feature type="domain" description="Acyl-CoA dehydrogenase/oxidase N-terminal" evidence="9">
    <location>
        <begin position="6"/>
        <end position="116"/>
    </location>
</feature>
<dbReference type="Gene3D" id="1.20.140.10">
    <property type="entry name" value="Butyryl-CoA Dehydrogenase, subunit A, domain 3"/>
    <property type="match status" value="1"/>
</dbReference>